<feature type="transmembrane region" description="Helical" evidence="4">
    <location>
        <begin position="376"/>
        <end position="397"/>
    </location>
</feature>
<reference evidence="5" key="1">
    <citation type="submission" date="2021-01" db="EMBL/GenBank/DDBJ databases">
        <title>Intestinitalea alba gen. nov., sp. nov., a novel genus of the family Enterobacteriaceae, isolated from the gut of the plastic-eating mealworm Tenebrio molitor L.</title>
        <authorList>
            <person name="Yang Y."/>
        </authorList>
    </citation>
    <scope>NUCLEOTIDE SEQUENCE</scope>
    <source>
        <strain evidence="5">BIT-L3</strain>
    </source>
</reference>
<keyword evidence="2 4" id="KW-1133">Transmembrane helix</keyword>
<evidence type="ECO:0000313" key="6">
    <source>
        <dbReference type="Proteomes" id="UP000659047"/>
    </source>
</evidence>
<feature type="transmembrane region" description="Helical" evidence="4">
    <location>
        <begin position="353"/>
        <end position="370"/>
    </location>
</feature>
<dbReference type="EMBL" id="JAEPBH010000047">
    <property type="protein sequence ID" value="MBK4716652.1"/>
    <property type="molecule type" value="Genomic_DNA"/>
</dbReference>
<feature type="transmembrane region" description="Helical" evidence="4">
    <location>
        <begin position="247"/>
        <end position="264"/>
    </location>
</feature>
<comment type="caution">
    <text evidence="5">The sequence shown here is derived from an EMBL/GenBank/DDBJ whole genome shotgun (WGS) entry which is preliminary data.</text>
</comment>
<dbReference type="SUPFAM" id="SSF103473">
    <property type="entry name" value="MFS general substrate transporter"/>
    <property type="match status" value="1"/>
</dbReference>
<sequence length="408" mass="45305">MTPCLLLPESASQSLFLAYRIVSRCYFHLPVLFLYFWTIDIGMYRIIFLLAIYGLTSTFSTSIPGWLLRNGSPKQAVIIGELAKALGLGVLLWSTRQSDINLFLLVISQMIGGAGFTTALTTDTVLLRQLTKGNQQRFMQVQTKSQSGMFIATLVAGSLGSILFDYNPQWPFIAVILVSILSAGCVLLIPPQKEEPTSDMSPAVTTFTIRTDQYFWVLFYAISRAFTLAPFIGFIPFYFIMVNVDPLLFGAVLSCFTLSSWGAIKISGNFIKRYGVVALLITTSLFMAAATGFFASSEWLAARGVDYFITGLIALVLLGFGSGTIRPVTMANLNISANSSTERVQIFARMERDFGVCNAFLLTIGAWLLVNENFATLMLVYLLLYILMVCMSAIFYLRKIHHDKNRCI</sequence>
<feature type="transmembrane region" description="Helical" evidence="4">
    <location>
        <begin position="170"/>
        <end position="190"/>
    </location>
</feature>
<accession>A0A8K0V9B6</accession>
<dbReference type="Gene3D" id="1.20.1250.20">
    <property type="entry name" value="MFS general substrate transporter like domains"/>
    <property type="match status" value="2"/>
</dbReference>
<organism evidence="5 6">
    <name type="scientific">Tenebrionibacter intestinalis</name>
    <dbReference type="NCBI Taxonomy" id="2799638"/>
    <lineage>
        <taxon>Bacteria</taxon>
        <taxon>Pseudomonadati</taxon>
        <taxon>Pseudomonadota</taxon>
        <taxon>Gammaproteobacteria</taxon>
        <taxon>Enterobacterales</taxon>
        <taxon>Enterobacteriaceae</taxon>
        <taxon>Tenebrionibacter/Tenebrionicola group</taxon>
        <taxon>Tenebrionibacter</taxon>
    </lineage>
</organism>
<gene>
    <name evidence="5" type="ORF">JJB97_15205</name>
</gene>
<proteinExistence type="predicted"/>
<feature type="transmembrane region" description="Helical" evidence="4">
    <location>
        <begin position="307"/>
        <end position="325"/>
    </location>
</feature>
<feature type="transmembrane region" description="Helical" evidence="4">
    <location>
        <begin position="100"/>
        <end position="126"/>
    </location>
</feature>
<feature type="transmembrane region" description="Helical" evidence="4">
    <location>
        <begin position="217"/>
        <end position="241"/>
    </location>
</feature>
<dbReference type="InterPro" id="IPR036259">
    <property type="entry name" value="MFS_trans_sf"/>
</dbReference>
<dbReference type="AlphaFoldDB" id="A0A8K0V9B6"/>
<dbReference type="Pfam" id="PF07690">
    <property type="entry name" value="MFS_1"/>
    <property type="match status" value="1"/>
</dbReference>
<evidence type="ECO:0000313" key="5">
    <source>
        <dbReference type="EMBL" id="MBK4716652.1"/>
    </source>
</evidence>
<evidence type="ECO:0000256" key="1">
    <source>
        <dbReference type="ARBA" id="ARBA00022692"/>
    </source>
</evidence>
<keyword evidence="6" id="KW-1185">Reference proteome</keyword>
<dbReference type="GO" id="GO:0022857">
    <property type="term" value="F:transmembrane transporter activity"/>
    <property type="evidence" value="ECO:0007669"/>
    <property type="project" value="InterPro"/>
</dbReference>
<dbReference type="Proteomes" id="UP000659047">
    <property type="component" value="Unassembled WGS sequence"/>
</dbReference>
<evidence type="ECO:0000256" key="2">
    <source>
        <dbReference type="ARBA" id="ARBA00022989"/>
    </source>
</evidence>
<keyword evidence="1 4" id="KW-0812">Transmembrane</keyword>
<keyword evidence="3 4" id="KW-0472">Membrane</keyword>
<evidence type="ECO:0000256" key="3">
    <source>
        <dbReference type="ARBA" id="ARBA00023136"/>
    </source>
</evidence>
<dbReference type="InterPro" id="IPR011701">
    <property type="entry name" value="MFS"/>
</dbReference>
<feature type="transmembrane region" description="Helical" evidence="4">
    <location>
        <begin position="276"/>
        <end position="295"/>
    </location>
</feature>
<protein>
    <submittedName>
        <fullName evidence="5">MFS transporter</fullName>
    </submittedName>
</protein>
<feature type="transmembrane region" description="Helical" evidence="4">
    <location>
        <begin position="147"/>
        <end position="164"/>
    </location>
</feature>
<evidence type="ECO:0000256" key="4">
    <source>
        <dbReference type="SAM" id="Phobius"/>
    </source>
</evidence>
<name>A0A8K0V9B6_9ENTR</name>